<dbReference type="AlphaFoldDB" id="A0A445MVK5"/>
<reference evidence="1" key="1">
    <citation type="submission" date="2018-01" db="EMBL/GenBank/DDBJ databases">
        <authorList>
            <person name="Regsiter A."/>
            <person name="William W."/>
        </authorList>
    </citation>
    <scope>NUCLEOTIDE SEQUENCE</scope>
    <source>
        <strain evidence="1">TRIP AH-1</strain>
    </source>
</reference>
<name>A0A445MVK5_9BACT</name>
<accession>A0A445MVK5</accession>
<dbReference type="EMBL" id="OJIN01000093">
    <property type="protein sequence ID" value="SPD73391.1"/>
    <property type="molecule type" value="Genomic_DNA"/>
</dbReference>
<evidence type="ECO:0000313" key="1">
    <source>
        <dbReference type="EMBL" id="SPD73391.1"/>
    </source>
</evidence>
<protein>
    <submittedName>
        <fullName evidence="1">Uncharacterized protein</fullName>
    </submittedName>
</protein>
<proteinExistence type="predicted"/>
<organism evidence="1">
    <name type="scientific">uncultured Desulfobacterium sp</name>
    <dbReference type="NCBI Taxonomy" id="201089"/>
    <lineage>
        <taxon>Bacteria</taxon>
        <taxon>Pseudomonadati</taxon>
        <taxon>Thermodesulfobacteriota</taxon>
        <taxon>Desulfobacteria</taxon>
        <taxon>Desulfobacterales</taxon>
        <taxon>Desulfobacteriaceae</taxon>
        <taxon>Desulfobacterium</taxon>
        <taxon>environmental samples</taxon>
    </lineage>
</organism>
<gene>
    <name evidence="1" type="ORF">PITCH_A1820020</name>
</gene>
<sequence>MDRYVNRNHFIFGSKILNVPVHPARRVKAVVNIRIISINNDESRCHL</sequence>